<organism evidence="2 3">
    <name type="scientific">Bacteroides clarus</name>
    <dbReference type="NCBI Taxonomy" id="626929"/>
    <lineage>
        <taxon>Bacteria</taxon>
        <taxon>Pseudomonadati</taxon>
        <taxon>Bacteroidota</taxon>
        <taxon>Bacteroidia</taxon>
        <taxon>Bacteroidales</taxon>
        <taxon>Bacteroidaceae</taxon>
        <taxon>Bacteroides</taxon>
    </lineage>
</organism>
<evidence type="ECO:0000313" key="2">
    <source>
        <dbReference type="EMBL" id="OUO03028.1"/>
    </source>
</evidence>
<dbReference type="AlphaFoldDB" id="A0A1Y3Z5P6"/>
<gene>
    <name evidence="2" type="ORF">B5F97_00980</name>
</gene>
<dbReference type="PROSITE" id="PS51257">
    <property type="entry name" value="PROKAR_LIPOPROTEIN"/>
    <property type="match status" value="1"/>
</dbReference>
<proteinExistence type="predicted"/>
<dbReference type="InterPro" id="IPR013783">
    <property type="entry name" value="Ig-like_fold"/>
</dbReference>
<dbReference type="Gene3D" id="2.60.40.10">
    <property type="entry name" value="Immunoglobulins"/>
    <property type="match status" value="2"/>
</dbReference>
<evidence type="ECO:0000259" key="1">
    <source>
        <dbReference type="Pfam" id="PF18329"/>
    </source>
</evidence>
<dbReference type="InterPro" id="IPR040475">
    <property type="entry name" value="SGBP_B_XBD"/>
</dbReference>
<comment type="caution">
    <text evidence="2">The sequence shown here is derived from an EMBL/GenBank/DDBJ whole genome shotgun (WGS) entry which is preliminary data.</text>
</comment>
<dbReference type="EMBL" id="NFII01000001">
    <property type="protein sequence ID" value="OUO03028.1"/>
    <property type="molecule type" value="Genomic_DNA"/>
</dbReference>
<feature type="domain" description="Surface glycan-binding protein B xyloglucan binding" evidence="1">
    <location>
        <begin position="213"/>
        <end position="442"/>
    </location>
</feature>
<accession>A0A1Y3Z5P6</accession>
<evidence type="ECO:0000313" key="3">
    <source>
        <dbReference type="Proteomes" id="UP000195386"/>
    </source>
</evidence>
<dbReference type="Pfam" id="PF18329">
    <property type="entry name" value="SGBP_B_XBD"/>
    <property type="match status" value="1"/>
</dbReference>
<protein>
    <recommendedName>
        <fullName evidence="1">Surface glycan-binding protein B xyloglucan binding domain-containing protein</fullName>
    </recommendedName>
</protein>
<dbReference type="Proteomes" id="UP000195386">
    <property type="component" value="Unassembled WGS sequence"/>
</dbReference>
<reference evidence="3" key="1">
    <citation type="submission" date="2017-04" db="EMBL/GenBank/DDBJ databases">
        <title>Function of individual gut microbiota members based on whole genome sequencing of pure cultures obtained from chicken caecum.</title>
        <authorList>
            <person name="Medvecky M."/>
            <person name="Cejkova D."/>
            <person name="Polansky O."/>
            <person name="Karasova D."/>
            <person name="Kubasova T."/>
            <person name="Cizek A."/>
            <person name="Rychlik I."/>
        </authorList>
    </citation>
    <scope>NUCLEOTIDE SEQUENCE [LARGE SCALE GENOMIC DNA]</scope>
    <source>
        <strain evidence="3">An43</strain>
    </source>
</reference>
<sequence>MKHVLYSWIIFYLLTTLFLTSCKNDEVVDSPIYITQIYLEDIKSDIPDRPISFVRTGQMIRIEGEGFIGLKKIYINGYKTFFNLTYVTDNSMIVTVDKKTPIIDATADVRNTIRLVKSNGYEYVYKFEILSALPSIRNINNTMPKTGEKVTVYGTALNHTTSVTLPGDIIVDSNIENDTAGEWFSFIMPAGVTESGSIVSTGANGKATSPAYFNYKQGVILDFDGTGVHGYWQWTAEGSMINSQDLVTDPLNSGRGKCFLLVPERLLISGVPAGKPRATECWTAGNNEDWSLMYPFIPANTPVSEVAFQFDIYVPEVWEQTGHIQINLFNYFGLAGIGSSDDADSKQVAFYVPWIENGAKIAFHTNGWQTVTIPFSEFKKYATLIEEGNEPTFQMVVNDRNNATNKNFGMSFINTDFTYKGVQVTSSTFNTRVYIDNWRIVPCKMFDQSDYE</sequence>
<name>A0A1Y3Z5P6_9BACE</name>
<dbReference type="GO" id="GO:0030247">
    <property type="term" value="F:polysaccharide binding"/>
    <property type="evidence" value="ECO:0007669"/>
    <property type="project" value="InterPro"/>
</dbReference>